<reference evidence="3" key="1">
    <citation type="journal article" date="2019" name="Int. J. Syst. Evol. Microbiol.">
        <title>The Global Catalogue of Microorganisms (GCM) 10K type strain sequencing project: providing services to taxonomists for standard genome sequencing and annotation.</title>
        <authorList>
            <consortium name="The Broad Institute Genomics Platform"/>
            <consortium name="The Broad Institute Genome Sequencing Center for Infectious Disease"/>
            <person name="Wu L."/>
            <person name="Ma J."/>
        </authorList>
    </citation>
    <scope>NUCLEOTIDE SEQUENCE [LARGE SCALE GENOMIC DNA]</scope>
    <source>
        <strain evidence="3">JCM 17695</strain>
    </source>
</reference>
<dbReference type="Proteomes" id="UP001596512">
    <property type="component" value="Unassembled WGS sequence"/>
</dbReference>
<dbReference type="EMBL" id="JBHTEY010000004">
    <property type="protein sequence ID" value="MFC7617452.1"/>
    <property type="molecule type" value="Genomic_DNA"/>
</dbReference>
<feature type="region of interest" description="Disordered" evidence="1">
    <location>
        <begin position="1"/>
        <end position="37"/>
    </location>
</feature>
<accession>A0ABW2TUF0</accession>
<name>A0ABW2TUF0_9PSEU</name>
<sequence>MNGRSRGKDRYAADQATHRPRGRAAAATKYAKKHPDKVDRWAAKAGQVIDRRTGGKYHDKIGSAVRKVQDTAHGRTRPRGR</sequence>
<evidence type="ECO:0000313" key="3">
    <source>
        <dbReference type="Proteomes" id="UP001596512"/>
    </source>
</evidence>
<dbReference type="InterPro" id="IPR028037">
    <property type="entry name" value="Antitoxin_Rv0909/MT0933"/>
</dbReference>
<feature type="compositionally biased region" description="Basic and acidic residues" evidence="1">
    <location>
        <begin position="1"/>
        <end position="12"/>
    </location>
</feature>
<protein>
    <submittedName>
        <fullName evidence="2">Antitoxin</fullName>
    </submittedName>
</protein>
<evidence type="ECO:0000256" key="1">
    <source>
        <dbReference type="SAM" id="MobiDB-lite"/>
    </source>
</evidence>
<keyword evidence="3" id="KW-1185">Reference proteome</keyword>
<organism evidence="2 3">
    <name type="scientific">Actinokineospora soli</name>
    <dbReference type="NCBI Taxonomy" id="1048753"/>
    <lineage>
        <taxon>Bacteria</taxon>
        <taxon>Bacillati</taxon>
        <taxon>Actinomycetota</taxon>
        <taxon>Actinomycetes</taxon>
        <taxon>Pseudonocardiales</taxon>
        <taxon>Pseudonocardiaceae</taxon>
        <taxon>Actinokineospora</taxon>
    </lineage>
</organism>
<evidence type="ECO:0000313" key="2">
    <source>
        <dbReference type="EMBL" id="MFC7617452.1"/>
    </source>
</evidence>
<comment type="caution">
    <text evidence="2">The sequence shown here is derived from an EMBL/GenBank/DDBJ whole genome shotgun (WGS) entry which is preliminary data.</text>
</comment>
<dbReference type="Pfam" id="PF14013">
    <property type="entry name" value="MT0933_antitox"/>
    <property type="match status" value="1"/>
</dbReference>
<gene>
    <name evidence="2" type="ORF">ACFQV2_32555</name>
</gene>
<proteinExistence type="predicted"/>